<organism evidence="1 2">
    <name type="scientific">Naganishia cerealis</name>
    <dbReference type="NCBI Taxonomy" id="610337"/>
    <lineage>
        <taxon>Eukaryota</taxon>
        <taxon>Fungi</taxon>
        <taxon>Dikarya</taxon>
        <taxon>Basidiomycota</taxon>
        <taxon>Agaricomycotina</taxon>
        <taxon>Tremellomycetes</taxon>
        <taxon>Filobasidiales</taxon>
        <taxon>Filobasidiaceae</taxon>
        <taxon>Naganishia</taxon>
    </lineage>
</organism>
<accession>A0ACC2UYW8</accession>
<name>A0ACC2UYW8_9TREE</name>
<proteinExistence type="predicted"/>
<keyword evidence="1" id="KW-0378">Hydrolase</keyword>
<evidence type="ECO:0000313" key="1">
    <source>
        <dbReference type="EMBL" id="KAJ9092134.1"/>
    </source>
</evidence>
<sequence length="445" mass="50657">MSAQLDKEYPTFRHLFEVPTLKSLNISSDTNESIYLCGNSLGLMPKSTRKAINDELDTWAQQGVEGHFSHPERTPWVDIDLPLLPLVAPIVGAKESEVAVMGSLTSNLNAMLMSFYKPKGKRTKILFEKHAFPSDYYAFLNIVQLFGYDESHLIQVAVQDGATYLRTEDIIFEIENNAEELALVCFPGIQYYTGQFFDIKSITKAAQDHGICVGWDLAHAVGNVPLNLHDWNVDFAVWCSYKYLNSGPGAMAGIFVHQRHTENNSKTSYNPRLAGWWGNNAQERFQMKEEFNPINSALSYRQSNPSVIDTVAVKASLKVFKEANGIQFLREKSIKMTQFLQDLLTQSQYYINQNEKPTKLGFQILTPLDPNQRGCQLSLLFHPHYDEKSKNIMEQVNKYLHNRGIVCDERRPDVIRVAPTPLYNTFAEIEYAVKLLNEALNQIEN</sequence>
<dbReference type="Proteomes" id="UP001241377">
    <property type="component" value="Unassembled WGS sequence"/>
</dbReference>
<gene>
    <name evidence="1" type="primary">BNA5</name>
    <name evidence="1" type="ORF">QFC19_008792</name>
</gene>
<evidence type="ECO:0000313" key="2">
    <source>
        <dbReference type="Proteomes" id="UP001241377"/>
    </source>
</evidence>
<reference evidence="1" key="1">
    <citation type="submission" date="2023-04" db="EMBL/GenBank/DDBJ databases">
        <title>Draft Genome sequencing of Naganishia species isolated from polar environments using Oxford Nanopore Technology.</title>
        <authorList>
            <person name="Leo P."/>
            <person name="Venkateswaran K."/>
        </authorList>
    </citation>
    <scope>NUCLEOTIDE SEQUENCE</scope>
    <source>
        <strain evidence="1">MNA-CCFEE 5261</strain>
    </source>
</reference>
<dbReference type="EMBL" id="JASBWR010000138">
    <property type="protein sequence ID" value="KAJ9092134.1"/>
    <property type="molecule type" value="Genomic_DNA"/>
</dbReference>
<keyword evidence="2" id="KW-1185">Reference proteome</keyword>
<comment type="caution">
    <text evidence="1">The sequence shown here is derived from an EMBL/GenBank/DDBJ whole genome shotgun (WGS) entry which is preliminary data.</text>
</comment>
<protein>
    <submittedName>
        <fullName evidence="1">Kynureninase (L-kynurenine hydrolase)</fullName>
    </submittedName>
</protein>